<evidence type="ECO:0000313" key="4">
    <source>
        <dbReference type="Proteomes" id="UP001310290"/>
    </source>
</evidence>
<proteinExistence type="predicted"/>
<evidence type="ECO:0000313" key="3">
    <source>
        <dbReference type="EMBL" id="MEH0637934.1"/>
    </source>
</evidence>
<sequence length="106" mass="11338">MCAGSDAPITEPDWRQGVAGMPLRESKAGGRVSGPEQRVELTEALRAYTIHPARQDSAEEGKAPVEVGRVADLCVPDRPPADLDPHVITEVGVDMTVFDGGVVFER</sequence>
<dbReference type="PANTHER" id="PTHR22642:SF2">
    <property type="entry name" value="PROTEIN LONG AFTER FAR-RED 3"/>
    <property type="match status" value="1"/>
</dbReference>
<dbReference type="Pfam" id="PF07969">
    <property type="entry name" value="Amidohydro_3"/>
    <property type="match status" value="1"/>
</dbReference>
<evidence type="ECO:0000256" key="1">
    <source>
        <dbReference type="SAM" id="MobiDB-lite"/>
    </source>
</evidence>
<dbReference type="InterPro" id="IPR013108">
    <property type="entry name" value="Amidohydro_3"/>
</dbReference>
<dbReference type="PANTHER" id="PTHR22642">
    <property type="entry name" value="IMIDAZOLONEPROPIONASE"/>
    <property type="match status" value="1"/>
</dbReference>
<dbReference type="EMBL" id="JARULZ010000002">
    <property type="protein sequence ID" value="MEH0637934.1"/>
    <property type="molecule type" value="Genomic_DNA"/>
</dbReference>
<feature type="domain" description="Amidohydrolase 3" evidence="2">
    <location>
        <begin position="1"/>
        <end position="104"/>
    </location>
</feature>
<gene>
    <name evidence="3" type="ORF">QBA35_32290</name>
</gene>
<accession>A0ABU8AW66</accession>
<reference evidence="3" key="1">
    <citation type="submission" date="2023-04" db="EMBL/GenBank/DDBJ databases">
        <title>Genomic diversity of scab-causing Streptomyces spp. in the province of Quebec, Canada.</title>
        <authorList>
            <person name="Biessy A."/>
            <person name="Cadieux M."/>
            <person name="Ciotola M."/>
            <person name="Filion M."/>
        </authorList>
    </citation>
    <scope>NUCLEOTIDE SEQUENCE</scope>
    <source>
        <strain evidence="3">B21-115</strain>
    </source>
</reference>
<protein>
    <submittedName>
        <fullName evidence="3">Amidohydrolase family protein</fullName>
    </submittedName>
</protein>
<dbReference type="InterPro" id="IPR011059">
    <property type="entry name" value="Metal-dep_hydrolase_composite"/>
</dbReference>
<dbReference type="Proteomes" id="UP001310290">
    <property type="component" value="Unassembled WGS sequence"/>
</dbReference>
<name>A0ABU8AW66_9ACTN</name>
<feature type="region of interest" description="Disordered" evidence="1">
    <location>
        <begin position="1"/>
        <end position="37"/>
    </location>
</feature>
<keyword evidence="4" id="KW-1185">Reference proteome</keyword>
<comment type="caution">
    <text evidence="3">The sequence shown here is derived from an EMBL/GenBank/DDBJ whole genome shotgun (WGS) entry which is preliminary data.</text>
</comment>
<evidence type="ECO:0000259" key="2">
    <source>
        <dbReference type="Pfam" id="PF07969"/>
    </source>
</evidence>
<organism evidence="3 4">
    <name type="scientific">Streptomyces bottropensis</name>
    <dbReference type="NCBI Taxonomy" id="42235"/>
    <lineage>
        <taxon>Bacteria</taxon>
        <taxon>Bacillati</taxon>
        <taxon>Actinomycetota</taxon>
        <taxon>Actinomycetes</taxon>
        <taxon>Kitasatosporales</taxon>
        <taxon>Streptomycetaceae</taxon>
        <taxon>Streptomyces</taxon>
    </lineage>
</organism>
<dbReference type="Gene3D" id="3.20.20.140">
    <property type="entry name" value="Metal-dependent hydrolases"/>
    <property type="match status" value="1"/>
</dbReference>
<dbReference type="RefSeq" id="WP_334660649.1">
    <property type="nucleotide sequence ID" value="NZ_JARULZ010000002.1"/>
</dbReference>
<dbReference type="Gene3D" id="2.30.40.10">
    <property type="entry name" value="Urease, subunit C, domain 1"/>
    <property type="match status" value="1"/>
</dbReference>